<proteinExistence type="predicted"/>
<evidence type="ECO:0000313" key="2">
    <source>
        <dbReference type="EMBL" id="OMO53151.1"/>
    </source>
</evidence>
<comment type="caution">
    <text evidence="2">The sequence shown here is derived from an EMBL/GenBank/DDBJ whole genome shotgun (WGS) entry which is preliminary data.</text>
</comment>
<name>A0A1R3G4Z9_COCAP</name>
<feature type="region of interest" description="Disordered" evidence="1">
    <location>
        <begin position="39"/>
        <end position="73"/>
    </location>
</feature>
<dbReference type="Proteomes" id="UP000188268">
    <property type="component" value="Unassembled WGS sequence"/>
</dbReference>
<reference evidence="2 3" key="1">
    <citation type="submission" date="2013-09" db="EMBL/GenBank/DDBJ databases">
        <title>Corchorus capsularis genome sequencing.</title>
        <authorList>
            <person name="Alam M."/>
            <person name="Haque M.S."/>
            <person name="Islam M.S."/>
            <person name="Emdad E.M."/>
            <person name="Islam M.M."/>
            <person name="Ahmed B."/>
            <person name="Halim A."/>
            <person name="Hossen Q.M.M."/>
            <person name="Hossain M.Z."/>
            <person name="Ahmed R."/>
            <person name="Khan M.M."/>
            <person name="Islam R."/>
            <person name="Rashid M.M."/>
            <person name="Khan S.A."/>
            <person name="Rahman M.S."/>
            <person name="Alam M."/>
        </authorList>
    </citation>
    <scope>NUCLEOTIDE SEQUENCE [LARGE SCALE GENOMIC DNA]</scope>
    <source>
        <strain evidence="3">cv. CVL-1</strain>
        <tissue evidence="2">Whole seedling</tissue>
    </source>
</reference>
<organism evidence="2 3">
    <name type="scientific">Corchorus capsularis</name>
    <name type="common">Jute</name>
    <dbReference type="NCBI Taxonomy" id="210143"/>
    <lineage>
        <taxon>Eukaryota</taxon>
        <taxon>Viridiplantae</taxon>
        <taxon>Streptophyta</taxon>
        <taxon>Embryophyta</taxon>
        <taxon>Tracheophyta</taxon>
        <taxon>Spermatophyta</taxon>
        <taxon>Magnoliopsida</taxon>
        <taxon>eudicotyledons</taxon>
        <taxon>Gunneridae</taxon>
        <taxon>Pentapetalae</taxon>
        <taxon>rosids</taxon>
        <taxon>malvids</taxon>
        <taxon>Malvales</taxon>
        <taxon>Malvaceae</taxon>
        <taxon>Grewioideae</taxon>
        <taxon>Apeibeae</taxon>
        <taxon>Corchorus</taxon>
    </lineage>
</organism>
<dbReference type="EMBL" id="AWWV01015291">
    <property type="protein sequence ID" value="OMO53151.1"/>
    <property type="molecule type" value="Genomic_DNA"/>
</dbReference>
<dbReference type="OrthoDB" id="1939000at2759"/>
<dbReference type="AlphaFoldDB" id="A0A1R3G4Z9"/>
<evidence type="ECO:0000313" key="3">
    <source>
        <dbReference type="Proteomes" id="UP000188268"/>
    </source>
</evidence>
<evidence type="ECO:0000256" key="1">
    <source>
        <dbReference type="SAM" id="MobiDB-lite"/>
    </source>
</evidence>
<protein>
    <submittedName>
        <fullName evidence="2">Uncharacterized protein</fullName>
    </submittedName>
</protein>
<keyword evidence="3" id="KW-1185">Reference proteome</keyword>
<dbReference type="Gramene" id="OMO53151">
    <property type="protein sequence ID" value="OMO53151"/>
    <property type="gene ID" value="CCACVL1_28853"/>
</dbReference>
<accession>A0A1R3G4Z9</accession>
<sequence length="73" mass="8264">MSEKDNMCYFLESLKFWAKTESSRSRVQDVVTVIMAAERLNDYNESSSKRKSPPSSNGENSPLSGEKTRKDGQ</sequence>
<gene>
    <name evidence="2" type="ORF">CCACVL1_28853</name>
</gene>